<evidence type="ECO:0000256" key="2">
    <source>
        <dbReference type="ARBA" id="ARBA00022679"/>
    </source>
</evidence>
<keyword evidence="3" id="KW-0464">Manganese</keyword>
<dbReference type="InterPro" id="IPR002495">
    <property type="entry name" value="Glyco_trans_8"/>
</dbReference>
<evidence type="ECO:0000256" key="1">
    <source>
        <dbReference type="ARBA" id="ARBA00022676"/>
    </source>
</evidence>
<dbReference type="Pfam" id="PF01501">
    <property type="entry name" value="Glyco_transf_8"/>
    <property type="match status" value="1"/>
</dbReference>
<dbReference type="EC" id="2.4.1.-" evidence="4"/>
<evidence type="ECO:0000256" key="3">
    <source>
        <dbReference type="ARBA" id="ARBA00023211"/>
    </source>
</evidence>
<proteinExistence type="inferred from homology"/>
<keyword evidence="1" id="KW-0328">Glycosyltransferase</keyword>
<dbReference type="PROSITE" id="PS51257">
    <property type="entry name" value="PROKAR_LIPOPROTEIN"/>
    <property type="match status" value="1"/>
</dbReference>
<dbReference type="InterPro" id="IPR029044">
    <property type="entry name" value="Nucleotide-diphossugar_trans"/>
</dbReference>
<name>A0AAD2DX16_9LAMI</name>
<dbReference type="Gene3D" id="3.90.550.10">
    <property type="entry name" value="Spore Coat Polysaccharide Biosynthesis Protein SpsA, Chain A"/>
    <property type="match status" value="1"/>
</dbReference>
<sequence>MASKLSKTMPFNSSATLFFIACLFLAINYIRQLHNEFQKATYPESFRIPGWFDVVAPYIRDEKINIGLVNIDGVHVDNIDLELKRRANMVKVHFNPVVDYIRWKDFFPVWINEKYPSKCPEIQMPRFEDYHELDVILARVPCSRDDEGRDVLRLQVNLVVANLLVRSRRKNNSSVFAVFTGSCTPMWEIFRCDDLLWHEGNYWVYKPELTRLQQKVLMPVGTCQLAPAILEQGQKIWRKYNNTSQSHTLPQPREAYVTVLHSSENYVCGAIALAQSIMQTNTTKDLVLLADVDSISQYSLEGLREAGWKIKPIRRIRSSHSERHAYNEYNYSKLRIWQLKNYDKVMFIDSDLIVLKNIDKFFNYPQLSAVRNHEHIFNSGLMLIEPSTCTFKTLMKKRFAVASYNGGDQGFLNEIFPWWHLLPAKLNQFKYFDDINDQLHEIPHDMYAVHYFGIKPWTCYQDYDCNWDRLKNQIYASDMAHEKWWNVYKDMPKKLKKYCSLTSEMDARIQMNRAKAKNATFIDGHWKIKVKDPRRLSILSIS</sequence>
<organism evidence="5 6">
    <name type="scientific">Fraxinus pennsylvanica</name>
    <dbReference type="NCBI Taxonomy" id="56036"/>
    <lineage>
        <taxon>Eukaryota</taxon>
        <taxon>Viridiplantae</taxon>
        <taxon>Streptophyta</taxon>
        <taxon>Embryophyta</taxon>
        <taxon>Tracheophyta</taxon>
        <taxon>Spermatophyta</taxon>
        <taxon>Magnoliopsida</taxon>
        <taxon>eudicotyledons</taxon>
        <taxon>Gunneridae</taxon>
        <taxon>Pentapetalae</taxon>
        <taxon>asterids</taxon>
        <taxon>lamiids</taxon>
        <taxon>Lamiales</taxon>
        <taxon>Oleaceae</taxon>
        <taxon>Oleeae</taxon>
        <taxon>Fraxinus</taxon>
    </lineage>
</organism>
<protein>
    <recommendedName>
        <fullName evidence="4">Hexosyltransferase</fullName>
        <ecNumber evidence="4">2.4.1.-</ecNumber>
    </recommendedName>
</protein>
<keyword evidence="6" id="KW-1185">Reference proteome</keyword>
<dbReference type="CDD" id="cd02537">
    <property type="entry name" value="GT8_Glycogenin"/>
    <property type="match status" value="1"/>
</dbReference>
<evidence type="ECO:0000256" key="4">
    <source>
        <dbReference type="RuleBase" id="RU362027"/>
    </source>
</evidence>
<dbReference type="AlphaFoldDB" id="A0AAD2DX16"/>
<dbReference type="EMBL" id="OU503045">
    <property type="protein sequence ID" value="CAI9768999.1"/>
    <property type="molecule type" value="Genomic_DNA"/>
</dbReference>
<evidence type="ECO:0000313" key="5">
    <source>
        <dbReference type="EMBL" id="CAI9768999.1"/>
    </source>
</evidence>
<comment type="similarity">
    <text evidence="4">Belongs to the glycosyltransferase 8 family.</text>
</comment>
<dbReference type="SUPFAM" id="SSF53448">
    <property type="entry name" value="Nucleotide-diphospho-sugar transferases"/>
    <property type="match status" value="1"/>
</dbReference>
<dbReference type="PANTHER" id="PTHR11183">
    <property type="entry name" value="GLYCOGENIN SUBFAMILY MEMBER"/>
    <property type="match status" value="1"/>
</dbReference>
<dbReference type="GO" id="GO:0016757">
    <property type="term" value="F:glycosyltransferase activity"/>
    <property type="evidence" value="ECO:0007669"/>
    <property type="project" value="UniProtKB-KW"/>
</dbReference>
<evidence type="ECO:0000313" key="6">
    <source>
        <dbReference type="Proteomes" id="UP000834106"/>
    </source>
</evidence>
<dbReference type="InterPro" id="IPR050587">
    <property type="entry name" value="GNT1/Glycosyltrans_8"/>
</dbReference>
<accession>A0AAD2DX16</accession>
<dbReference type="Proteomes" id="UP000834106">
    <property type="component" value="Chromosome 10"/>
</dbReference>
<keyword evidence="2" id="KW-0808">Transferase</keyword>
<gene>
    <name evidence="5" type="ORF">FPE_LOCUS17291</name>
</gene>
<reference evidence="5" key="1">
    <citation type="submission" date="2023-05" db="EMBL/GenBank/DDBJ databases">
        <authorList>
            <person name="Huff M."/>
        </authorList>
    </citation>
    <scope>NUCLEOTIDE SEQUENCE</scope>
</reference>